<comment type="cofactor">
    <cofactor evidence="1 7">
        <name>Zn(2+)</name>
        <dbReference type="ChEBI" id="CHEBI:29105"/>
    </cofactor>
</comment>
<dbReference type="Proteomes" id="UP000285710">
    <property type="component" value="Unassembled WGS sequence"/>
</dbReference>
<evidence type="ECO:0000256" key="4">
    <source>
        <dbReference type="ARBA" id="ARBA00022833"/>
    </source>
</evidence>
<reference evidence="9 10" key="1">
    <citation type="submission" date="2019-01" db="EMBL/GenBank/DDBJ databases">
        <title>Sinorhodobacter populi sp. nov. isolated from the symptomatic bark tissue of Populus euramericana canker.</title>
        <authorList>
            <person name="Xu G."/>
        </authorList>
    </citation>
    <scope>NUCLEOTIDE SEQUENCE [LARGE SCALE GENOMIC DNA]</scope>
    <source>
        <strain evidence="9 10">2D-5</strain>
    </source>
</reference>
<dbReference type="FunFam" id="3.40.50.720:FF:000068">
    <property type="entry name" value="Sorbitol dehydrogenase"/>
    <property type="match status" value="1"/>
</dbReference>
<proteinExistence type="inferred from homology"/>
<evidence type="ECO:0000256" key="7">
    <source>
        <dbReference type="RuleBase" id="RU361277"/>
    </source>
</evidence>
<dbReference type="InterPro" id="IPR013149">
    <property type="entry name" value="ADH-like_C"/>
</dbReference>
<dbReference type="EMBL" id="SAUW01000034">
    <property type="protein sequence ID" value="RWR05775.1"/>
    <property type="molecule type" value="Genomic_DNA"/>
</dbReference>
<keyword evidence="6" id="KW-0520">NAD</keyword>
<feature type="domain" description="Enoyl reductase (ER)" evidence="8">
    <location>
        <begin position="7"/>
        <end position="353"/>
    </location>
</feature>
<dbReference type="SUPFAM" id="SSF50129">
    <property type="entry name" value="GroES-like"/>
    <property type="match status" value="1"/>
</dbReference>
<evidence type="ECO:0000256" key="3">
    <source>
        <dbReference type="ARBA" id="ARBA00022723"/>
    </source>
</evidence>
<organism evidence="9 10">
    <name type="scientific">Paenirhodobacter populi</name>
    <dbReference type="NCBI Taxonomy" id="2306993"/>
    <lineage>
        <taxon>Bacteria</taxon>
        <taxon>Pseudomonadati</taxon>
        <taxon>Pseudomonadota</taxon>
        <taxon>Alphaproteobacteria</taxon>
        <taxon>Rhodobacterales</taxon>
        <taxon>Rhodobacter group</taxon>
        <taxon>Paenirhodobacter</taxon>
    </lineage>
</organism>
<evidence type="ECO:0000256" key="6">
    <source>
        <dbReference type="ARBA" id="ARBA00023027"/>
    </source>
</evidence>
<gene>
    <name evidence="9" type="ORF">D2T33_19435</name>
</gene>
<evidence type="ECO:0000256" key="2">
    <source>
        <dbReference type="ARBA" id="ARBA00008072"/>
    </source>
</evidence>
<dbReference type="Gene3D" id="3.90.180.10">
    <property type="entry name" value="Medium-chain alcohol dehydrogenases, catalytic domain"/>
    <property type="match status" value="1"/>
</dbReference>
<comment type="similarity">
    <text evidence="2 7">Belongs to the zinc-containing alcohol dehydrogenase family.</text>
</comment>
<dbReference type="SUPFAM" id="SSF51735">
    <property type="entry name" value="NAD(P)-binding Rossmann-fold domains"/>
    <property type="match status" value="1"/>
</dbReference>
<keyword evidence="10" id="KW-1185">Reference proteome</keyword>
<accession>A0A443IL90</accession>
<protein>
    <submittedName>
        <fullName evidence="9">2,3-butanediol dehydrogenase</fullName>
    </submittedName>
</protein>
<sequence>MKALRFHAAKDLRVETIPEPADPAPDEVVIRNRYVGICGTDLHEYAYGPIFVPKEPHPVTGVSGPQVLGHEFGGVVMKTGRDVTHVAVGDRVSVQPFITPRSGDYYIDRGAFNLSDTMALAGLSWVGGGMAEACLLKGYNVYKVPETLSDSDAALVEPTAVAVYGCERGGVKAGDSVLVTGAGPIGLLTLLAARAAGAVQLFLSDPNPTRLEIASGILPHVVTIDPKKQNVGEVVRAATEGNVGVDVALECVGNTFALQACVDAVRKQGVVVQIGLHSGEAPVNWFNVVYKDIDIRGSWAYPSQIWPRVMRLLASGQIPAHKVVTRTVTLDSAIREGFDVLLDPAGSHLKILIDLQP</sequence>
<evidence type="ECO:0000259" key="8">
    <source>
        <dbReference type="SMART" id="SM00829"/>
    </source>
</evidence>
<keyword evidence="3 7" id="KW-0479">Metal-binding</keyword>
<dbReference type="CDD" id="cd08233">
    <property type="entry name" value="butanediol_DH_like"/>
    <property type="match status" value="1"/>
</dbReference>
<dbReference type="GO" id="GO:0008270">
    <property type="term" value="F:zinc ion binding"/>
    <property type="evidence" value="ECO:0007669"/>
    <property type="project" value="InterPro"/>
</dbReference>
<dbReference type="Pfam" id="PF00107">
    <property type="entry name" value="ADH_zinc_N"/>
    <property type="match status" value="1"/>
</dbReference>
<dbReference type="InterPro" id="IPR036291">
    <property type="entry name" value="NAD(P)-bd_dom_sf"/>
</dbReference>
<evidence type="ECO:0000256" key="1">
    <source>
        <dbReference type="ARBA" id="ARBA00001947"/>
    </source>
</evidence>
<dbReference type="PROSITE" id="PS00059">
    <property type="entry name" value="ADH_ZINC"/>
    <property type="match status" value="1"/>
</dbReference>
<evidence type="ECO:0000313" key="10">
    <source>
        <dbReference type="Proteomes" id="UP000285710"/>
    </source>
</evidence>
<keyword evidence="4 7" id="KW-0862">Zinc</keyword>
<dbReference type="SMART" id="SM00829">
    <property type="entry name" value="PKS_ER"/>
    <property type="match status" value="1"/>
</dbReference>
<dbReference type="InterPro" id="IPR002328">
    <property type="entry name" value="ADH_Zn_CS"/>
</dbReference>
<keyword evidence="5" id="KW-0560">Oxidoreductase</keyword>
<dbReference type="GO" id="GO:0016616">
    <property type="term" value="F:oxidoreductase activity, acting on the CH-OH group of donors, NAD or NADP as acceptor"/>
    <property type="evidence" value="ECO:0007669"/>
    <property type="project" value="UniProtKB-ARBA"/>
</dbReference>
<name>A0A443IL90_9RHOB</name>
<dbReference type="Pfam" id="PF08240">
    <property type="entry name" value="ADH_N"/>
    <property type="match status" value="1"/>
</dbReference>
<dbReference type="InterPro" id="IPR011032">
    <property type="entry name" value="GroES-like_sf"/>
</dbReference>
<reference evidence="9 10" key="2">
    <citation type="submission" date="2019-01" db="EMBL/GenBank/DDBJ databases">
        <authorList>
            <person name="Li Y."/>
        </authorList>
    </citation>
    <scope>NUCLEOTIDE SEQUENCE [LARGE SCALE GENOMIC DNA]</scope>
    <source>
        <strain evidence="9 10">2D-5</strain>
    </source>
</reference>
<evidence type="ECO:0000256" key="5">
    <source>
        <dbReference type="ARBA" id="ARBA00023002"/>
    </source>
</evidence>
<dbReference type="Gene3D" id="3.40.50.720">
    <property type="entry name" value="NAD(P)-binding Rossmann-like Domain"/>
    <property type="match status" value="1"/>
</dbReference>
<evidence type="ECO:0000313" key="9">
    <source>
        <dbReference type="EMBL" id="RWR05775.1"/>
    </source>
</evidence>
<dbReference type="InterPro" id="IPR013154">
    <property type="entry name" value="ADH-like_N"/>
</dbReference>
<dbReference type="InterPro" id="IPR020843">
    <property type="entry name" value="ER"/>
</dbReference>
<dbReference type="AlphaFoldDB" id="A0A443IL90"/>
<dbReference type="PANTHER" id="PTHR43161">
    <property type="entry name" value="SORBITOL DEHYDROGENASE"/>
    <property type="match status" value="1"/>
</dbReference>
<comment type="caution">
    <text evidence="9">The sequence shown here is derived from an EMBL/GenBank/DDBJ whole genome shotgun (WGS) entry which is preliminary data.</text>
</comment>